<dbReference type="CDD" id="cd07099">
    <property type="entry name" value="ALDH_DDALDH"/>
    <property type="match status" value="1"/>
</dbReference>
<dbReference type="PANTHER" id="PTHR42804">
    <property type="entry name" value="ALDEHYDE DEHYDROGENASE"/>
    <property type="match status" value="1"/>
</dbReference>
<dbReference type="Proteomes" id="UP000062645">
    <property type="component" value="Chromosome"/>
</dbReference>
<reference evidence="6 7" key="2">
    <citation type="journal article" date="2016" name="Genome Announc.">
        <title>Draft Genome Sequence of the N2-Fixing Cyanobacterium Nostoc piscinale CENA21, Isolated from the Brazilian Amazon Floodplain.</title>
        <authorList>
            <person name="Leao T."/>
            <person name="Guimaraes P.I."/>
            <person name="de Melo A.G."/>
            <person name="Ramos R.T."/>
            <person name="Leao P.N."/>
            <person name="Silva A."/>
            <person name="Fiore M.F."/>
            <person name="Schneider M.P."/>
        </authorList>
    </citation>
    <scope>NUCLEOTIDE SEQUENCE [LARGE SCALE GENOMIC DNA]</scope>
    <source>
        <strain evidence="6 7">CENA21</strain>
    </source>
</reference>
<dbReference type="RefSeq" id="WP_062295284.1">
    <property type="nucleotide sequence ID" value="NZ_CP012036.1"/>
</dbReference>
<organism evidence="6 7">
    <name type="scientific">Nostoc piscinale CENA21</name>
    <dbReference type="NCBI Taxonomy" id="224013"/>
    <lineage>
        <taxon>Bacteria</taxon>
        <taxon>Bacillati</taxon>
        <taxon>Cyanobacteriota</taxon>
        <taxon>Cyanophyceae</taxon>
        <taxon>Nostocales</taxon>
        <taxon>Nostocaceae</taxon>
        <taxon>Nostoc</taxon>
    </lineage>
</organism>
<dbReference type="GO" id="GO:0016620">
    <property type="term" value="F:oxidoreductase activity, acting on the aldehyde or oxo group of donors, NAD or NADP as acceptor"/>
    <property type="evidence" value="ECO:0007669"/>
    <property type="project" value="InterPro"/>
</dbReference>
<evidence type="ECO:0000313" key="6">
    <source>
        <dbReference type="EMBL" id="ALF54737.1"/>
    </source>
</evidence>
<dbReference type="SUPFAM" id="SSF53720">
    <property type="entry name" value="ALDH-like"/>
    <property type="match status" value="1"/>
</dbReference>
<dbReference type="PROSITE" id="PS00687">
    <property type="entry name" value="ALDEHYDE_DEHYDR_GLU"/>
    <property type="match status" value="1"/>
</dbReference>
<dbReference type="STRING" id="224013.ACX27_20935"/>
<dbReference type="InterPro" id="IPR016163">
    <property type="entry name" value="Ald_DH_C"/>
</dbReference>
<dbReference type="Gene3D" id="3.40.309.10">
    <property type="entry name" value="Aldehyde Dehydrogenase, Chain A, domain 2"/>
    <property type="match status" value="1"/>
</dbReference>
<dbReference type="InterPro" id="IPR016161">
    <property type="entry name" value="Ald_DH/histidinol_DH"/>
</dbReference>
<evidence type="ECO:0000313" key="7">
    <source>
        <dbReference type="Proteomes" id="UP000062645"/>
    </source>
</evidence>
<evidence type="ECO:0000259" key="5">
    <source>
        <dbReference type="Pfam" id="PF00171"/>
    </source>
</evidence>
<keyword evidence="2 4" id="KW-0560">Oxidoreductase</keyword>
<evidence type="ECO:0000256" key="1">
    <source>
        <dbReference type="ARBA" id="ARBA00009986"/>
    </source>
</evidence>
<dbReference type="Gene3D" id="3.40.605.10">
    <property type="entry name" value="Aldehyde Dehydrogenase, Chain A, domain 1"/>
    <property type="match status" value="1"/>
</dbReference>
<dbReference type="PATRIC" id="fig|224013.5.peg.5015"/>
<feature type="active site" evidence="3">
    <location>
        <position position="229"/>
    </location>
</feature>
<dbReference type="InterPro" id="IPR015590">
    <property type="entry name" value="Aldehyde_DH_dom"/>
</dbReference>
<feature type="domain" description="Aldehyde dehydrogenase" evidence="5">
    <location>
        <begin position="5"/>
        <end position="454"/>
    </location>
</feature>
<dbReference type="Pfam" id="PF00171">
    <property type="entry name" value="Aldedh"/>
    <property type="match status" value="1"/>
</dbReference>
<evidence type="ECO:0000256" key="3">
    <source>
        <dbReference type="PROSITE-ProRule" id="PRU10007"/>
    </source>
</evidence>
<accession>A0A0M3V635</accession>
<evidence type="ECO:0000256" key="4">
    <source>
        <dbReference type="RuleBase" id="RU003345"/>
    </source>
</evidence>
<comment type="similarity">
    <text evidence="1 4">Belongs to the aldehyde dehydrogenase family.</text>
</comment>
<protein>
    <submittedName>
        <fullName evidence="6">Aldehyde dehydrogenase</fullName>
    </submittedName>
</protein>
<dbReference type="OrthoDB" id="548310at2"/>
<sequence length="483" mass="52174">MKKPIEVRNPRTGKYDYVIIPPPPKLLAQQCNRARRAQVRWQQLGVEGRVAALTEWKQAILTRRDKLTDALVNDTGRLSISVMEIDSFLSSIDRWCGLAPDLLQDSAKNTSIPFIALQQTSTPYPVVGVISPWNFPLLLSTIDTIPALLAGCAVVVKPSEIAPRFIAPLTAAINEVPTLRDVLSFVEGAGETGAALIENVDLICFTGSVATGRKVAAAAAEKFIPAFLELGGKDPAIVLESANLELATSAILWGSVVNTGQSCLSIERIYVAESIFDKFYHHLVAKAHRLQLAYPTIESGEIGPIIAERQAGIINEHISDAVEKGAVIHCGGKVEELGGGWWCRPTVLTQVNHTMKIMTEETFGPIMPVMAFATVEEAVNLANDSIYGLSAAVFAETETEALAVAQQIDAGAISINDAALTAIMHEGEKNACKFSGLGGSRMGAAALKRFLRKKAFLIKTNSNQDPWWFDMAGGRRQEAEGSR</sequence>
<dbReference type="InterPro" id="IPR016162">
    <property type="entry name" value="Ald_DH_N"/>
</dbReference>
<name>A0A0M3V635_9NOSO</name>
<reference evidence="7" key="1">
    <citation type="submission" date="2015-07" db="EMBL/GenBank/DDBJ databases">
        <title>Genome Of Nitrogen-Fixing Cyanobacterium Nostoc piscinale CENA21 From Solimoes/Amazon River Floodplain Sediments And Comparative Genomics To Uncover Biosynthetic Natural Products Potential.</title>
        <authorList>
            <person name="Leao T.F."/>
            <person name="Leao P.N."/>
            <person name="Guimaraes P.I."/>
            <person name="de Melo A.G.C."/>
            <person name="Ramos R.T.J."/>
            <person name="Silva A."/>
            <person name="Fiore M.F."/>
            <person name="Schneider M.P.C."/>
        </authorList>
    </citation>
    <scope>NUCLEOTIDE SEQUENCE [LARGE SCALE GENOMIC DNA]</scope>
    <source>
        <strain evidence="7">CENA21</strain>
    </source>
</reference>
<dbReference type="FunFam" id="3.40.309.10:FF:000009">
    <property type="entry name" value="Aldehyde dehydrogenase A"/>
    <property type="match status" value="1"/>
</dbReference>
<keyword evidence="7" id="KW-1185">Reference proteome</keyword>
<evidence type="ECO:0000256" key="2">
    <source>
        <dbReference type="ARBA" id="ARBA00023002"/>
    </source>
</evidence>
<dbReference type="AlphaFoldDB" id="A0A0M3V635"/>
<dbReference type="KEGG" id="npz:ACX27_20935"/>
<dbReference type="InterPro" id="IPR029510">
    <property type="entry name" value="Ald_DH_CS_GLU"/>
</dbReference>
<gene>
    <name evidence="6" type="ORF">ACX27_20935</name>
</gene>
<proteinExistence type="inferred from homology"/>
<dbReference type="EMBL" id="CP012036">
    <property type="protein sequence ID" value="ALF54737.1"/>
    <property type="molecule type" value="Genomic_DNA"/>
</dbReference>
<dbReference type="PANTHER" id="PTHR42804:SF1">
    <property type="entry name" value="ALDEHYDE DEHYDROGENASE-RELATED"/>
    <property type="match status" value="1"/>
</dbReference>